<reference evidence="1 2" key="1">
    <citation type="submission" date="2021-06" db="EMBL/GenBank/DDBJ databases">
        <title>Complete genome of Haloferula helveola possessing various polysaccharide degrading enzymes.</title>
        <authorList>
            <person name="Takami H."/>
            <person name="Huang C."/>
            <person name="Hamasaki K."/>
        </authorList>
    </citation>
    <scope>NUCLEOTIDE SEQUENCE [LARGE SCALE GENOMIC DNA]</scope>
    <source>
        <strain evidence="1 2">CN-1</strain>
    </source>
</reference>
<sequence>MSRAEIELDDGDAFRPGETMRGKVVVGQLEDSDGLEIRLFWATRGRGTEELKVVETRRLEAKGPELPFEFELPFEPPSFSGSLISVVWALELVDSEGEACAHREFVMSPTGRELELGTVESPRHLGNKRRKKKR</sequence>
<proteinExistence type="predicted"/>
<evidence type="ECO:0000313" key="1">
    <source>
        <dbReference type="EMBL" id="BCX48273.1"/>
    </source>
</evidence>
<keyword evidence="2" id="KW-1185">Reference proteome</keyword>
<evidence type="ECO:0000313" key="2">
    <source>
        <dbReference type="Proteomes" id="UP001374893"/>
    </source>
</evidence>
<dbReference type="Proteomes" id="UP001374893">
    <property type="component" value="Chromosome"/>
</dbReference>
<accession>A0ABM7RE82</accession>
<protein>
    <submittedName>
        <fullName evidence="1">Uncharacterized protein</fullName>
    </submittedName>
</protein>
<organism evidence="1 2">
    <name type="scientific">Haloferula helveola</name>
    <dbReference type="NCBI Taxonomy" id="490095"/>
    <lineage>
        <taxon>Bacteria</taxon>
        <taxon>Pseudomonadati</taxon>
        <taxon>Verrucomicrobiota</taxon>
        <taxon>Verrucomicrobiia</taxon>
        <taxon>Verrucomicrobiales</taxon>
        <taxon>Verrucomicrobiaceae</taxon>
        <taxon>Haloferula</taxon>
    </lineage>
</organism>
<gene>
    <name evidence="1" type="ORF">HAHE_21810</name>
</gene>
<dbReference type="EMBL" id="AP024702">
    <property type="protein sequence ID" value="BCX48273.1"/>
    <property type="molecule type" value="Genomic_DNA"/>
</dbReference>
<name>A0ABM7RE82_9BACT</name>
<dbReference type="RefSeq" id="WP_338684373.1">
    <property type="nucleotide sequence ID" value="NZ_AP024702.1"/>
</dbReference>